<accession>A0AAV7VRV2</accession>
<protein>
    <submittedName>
        <fullName evidence="1">Uncharacterized protein</fullName>
    </submittedName>
</protein>
<organism evidence="1 2">
    <name type="scientific">Pleurodeles waltl</name>
    <name type="common">Iberian ribbed newt</name>
    <dbReference type="NCBI Taxonomy" id="8319"/>
    <lineage>
        <taxon>Eukaryota</taxon>
        <taxon>Metazoa</taxon>
        <taxon>Chordata</taxon>
        <taxon>Craniata</taxon>
        <taxon>Vertebrata</taxon>
        <taxon>Euteleostomi</taxon>
        <taxon>Amphibia</taxon>
        <taxon>Batrachia</taxon>
        <taxon>Caudata</taxon>
        <taxon>Salamandroidea</taxon>
        <taxon>Salamandridae</taxon>
        <taxon>Pleurodelinae</taxon>
        <taxon>Pleurodeles</taxon>
    </lineage>
</organism>
<reference evidence="1" key="1">
    <citation type="journal article" date="2022" name="bioRxiv">
        <title>Sequencing and chromosome-scale assembly of the giantPleurodeles waltlgenome.</title>
        <authorList>
            <person name="Brown T."/>
            <person name="Elewa A."/>
            <person name="Iarovenko S."/>
            <person name="Subramanian E."/>
            <person name="Araus A.J."/>
            <person name="Petzold A."/>
            <person name="Susuki M."/>
            <person name="Suzuki K.-i.T."/>
            <person name="Hayashi T."/>
            <person name="Toyoda A."/>
            <person name="Oliveira C."/>
            <person name="Osipova E."/>
            <person name="Leigh N.D."/>
            <person name="Simon A."/>
            <person name="Yun M.H."/>
        </authorList>
    </citation>
    <scope>NUCLEOTIDE SEQUENCE</scope>
    <source>
        <strain evidence="1">20211129_DDA</strain>
        <tissue evidence="1">Liver</tissue>
    </source>
</reference>
<sequence length="158" mass="16262">MRGECCLEGTFASLFEPRPPTREMCAAPASGCVAWRWVATQLRGLGGQAWPTLGAVRRLGGGWRGPPGLALISGSSGAGDRAPGIGWPALGLLAPGLVGGPDSLGRWPDRAGGGAACIAWFRLALFGPLEDFGPCIGVLPLLVGLLEVAEDTLEEMVV</sequence>
<dbReference type="EMBL" id="JANPWB010000003">
    <property type="protein sequence ID" value="KAJ1203326.1"/>
    <property type="molecule type" value="Genomic_DNA"/>
</dbReference>
<comment type="caution">
    <text evidence="1">The sequence shown here is derived from an EMBL/GenBank/DDBJ whole genome shotgun (WGS) entry which is preliminary data.</text>
</comment>
<name>A0AAV7VRV2_PLEWA</name>
<evidence type="ECO:0000313" key="1">
    <source>
        <dbReference type="EMBL" id="KAJ1203326.1"/>
    </source>
</evidence>
<dbReference type="Proteomes" id="UP001066276">
    <property type="component" value="Chromosome 2_1"/>
</dbReference>
<dbReference type="AlphaFoldDB" id="A0AAV7VRV2"/>
<keyword evidence="2" id="KW-1185">Reference proteome</keyword>
<proteinExistence type="predicted"/>
<evidence type="ECO:0000313" key="2">
    <source>
        <dbReference type="Proteomes" id="UP001066276"/>
    </source>
</evidence>
<gene>
    <name evidence="1" type="ORF">NDU88_007113</name>
</gene>